<keyword evidence="2" id="KW-0285">Flavoprotein</keyword>
<evidence type="ECO:0000259" key="5">
    <source>
        <dbReference type="Pfam" id="PF07992"/>
    </source>
</evidence>
<dbReference type="SUPFAM" id="SSF55424">
    <property type="entry name" value="FAD/NAD-linked reductases, dimerisation (C-terminal) domain"/>
    <property type="match status" value="1"/>
</dbReference>
<evidence type="ECO:0000256" key="1">
    <source>
        <dbReference type="ARBA" id="ARBA00001974"/>
    </source>
</evidence>
<dbReference type="InterPro" id="IPR028202">
    <property type="entry name" value="Reductase_C"/>
</dbReference>
<comment type="cofactor">
    <cofactor evidence="1">
        <name>FAD</name>
        <dbReference type="ChEBI" id="CHEBI:57692"/>
    </cofactor>
</comment>
<keyword evidence="3" id="KW-0274">FAD</keyword>
<comment type="caution">
    <text evidence="7">The sequence shown here is derived from an EMBL/GenBank/DDBJ whole genome shotgun (WGS) entry which is preliminary data.</text>
</comment>
<sequence>MTGRLVIVGAGQAGFALAAKLRALKDMRPITIIGSEDVIPYQRPPLSKKYLLGEMEFERLTFRPESWYPDNGVELLLSTYVEEIDRKAASVRMQDGAVLQYETLALATGSTPRMLPPGVGGDLGGVFTVRDKRDADLLAGEMRPGRRLLIIGGGYIGLEAAAVARHLGLEVTLIEMADRILQRVAARETADVMRAIHQGHGVVIRERTGLHRLVGENGKVRAAELSDGSTIEVDFVIVGIGVTPNDRLAQDCGLDVGNGVIVDEFARTSDSSIFAMGDCAMLPWKGRRIRLESVQNAVDQAEAAAAIMAGGGTPYDPKPWFWSDQYDVKLQIAGFNMGYDETFARPGAREGSLSVWYFREGKFIAVDAINDAKAYVTGKKMLEAGIEPNRAILADPAADLKQLLV</sequence>
<dbReference type="InterPro" id="IPR023753">
    <property type="entry name" value="FAD/NAD-binding_dom"/>
</dbReference>
<dbReference type="Pfam" id="PF14759">
    <property type="entry name" value="Reductase_C"/>
    <property type="match status" value="1"/>
</dbReference>
<dbReference type="PANTHER" id="PTHR43557">
    <property type="entry name" value="APOPTOSIS-INDUCING FACTOR 1"/>
    <property type="match status" value="1"/>
</dbReference>
<protein>
    <submittedName>
        <fullName evidence="7">NAD(P)/FAD-dependent oxidoreductase</fullName>
    </submittedName>
</protein>
<dbReference type="PANTHER" id="PTHR43557:SF2">
    <property type="entry name" value="RIESKE DOMAIN-CONTAINING PROTEIN-RELATED"/>
    <property type="match status" value="1"/>
</dbReference>
<evidence type="ECO:0000256" key="4">
    <source>
        <dbReference type="ARBA" id="ARBA00023002"/>
    </source>
</evidence>
<dbReference type="Gene3D" id="3.30.390.30">
    <property type="match status" value="1"/>
</dbReference>
<name>A0ABV6AKY6_9HYPH</name>
<dbReference type="RefSeq" id="WP_377264085.1">
    <property type="nucleotide sequence ID" value="NZ_JBHMAA010000024.1"/>
</dbReference>
<reference evidence="7 8" key="1">
    <citation type="submission" date="2024-09" db="EMBL/GenBank/DDBJ databases">
        <authorList>
            <person name="Sun Q."/>
            <person name="Mori K."/>
        </authorList>
    </citation>
    <scope>NUCLEOTIDE SEQUENCE [LARGE SCALE GENOMIC DNA]</scope>
    <source>
        <strain evidence="7 8">TBRC 4938</strain>
    </source>
</reference>
<dbReference type="PRINTS" id="PR00368">
    <property type="entry name" value="FADPNR"/>
</dbReference>
<dbReference type="Proteomes" id="UP001589692">
    <property type="component" value="Unassembled WGS sequence"/>
</dbReference>
<accession>A0ABV6AKY6</accession>
<gene>
    <name evidence="7" type="ORF">ACFFP0_20690</name>
</gene>
<dbReference type="SUPFAM" id="SSF51905">
    <property type="entry name" value="FAD/NAD(P)-binding domain"/>
    <property type="match status" value="2"/>
</dbReference>
<evidence type="ECO:0000256" key="3">
    <source>
        <dbReference type="ARBA" id="ARBA00022827"/>
    </source>
</evidence>
<dbReference type="InterPro" id="IPR036188">
    <property type="entry name" value="FAD/NAD-bd_sf"/>
</dbReference>
<evidence type="ECO:0000256" key="2">
    <source>
        <dbReference type="ARBA" id="ARBA00022630"/>
    </source>
</evidence>
<dbReference type="Pfam" id="PF07992">
    <property type="entry name" value="Pyr_redox_2"/>
    <property type="match status" value="1"/>
</dbReference>
<keyword evidence="4" id="KW-0560">Oxidoreductase</keyword>
<evidence type="ECO:0000259" key="6">
    <source>
        <dbReference type="Pfam" id="PF14759"/>
    </source>
</evidence>
<dbReference type="EMBL" id="JBHMAA010000024">
    <property type="protein sequence ID" value="MFB9951272.1"/>
    <property type="molecule type" value="Genomic_DNA"/>
</dbReference>
<feature type="domain" description="Reductase C-terminal" evidence="6">
    <location>
        <begin position="320"/>
        <end position="404"/>
    </location>
</feature>
<evidence type="ECO:0000313" key="7">
    <source>
        <dbReference type="EMBL" id="MFB9951272.1"/>
    </source>
</evidence>
<dbReference type="PRINTS" id="PR00411">
    <property type="entry name" value="PNDRDTASEI"/>
</dbReference>
<organism evidence="7 8">
    <name type="scientific">Rhizobium puerariae</name>
    <dbReference type="NCBI Taxonomy" id="1585791"/>
    <lineage>
        <taxon>Bacteria</taxon>
        <taxon>Pseudomonadati</taxon>
        <taxon>Pseudomonadota</taxon>
        <taxon>Alphaproteobacteria</taxon>
        <taxon>Hyphomicrobiales</taxon>
        <taxon>Rhizobiaceae</taxon>
        <taxon>Rhizobium/Agrobacterium group</taxon>
        <taxon>Rhizobium</taxon>
    </lineage>
</organism>
<dbReference type="Gene3D" id="3.50.50.60">
    <property type="entry name" value="FAD/NAD(P)-binding domain"/>
    <property type="match status" value="2"/>
</dbReference>
<dbReference type="InterPro" id="IPR050446">
    <property type="entry name" value="FAD-oxidoreductase/Apoptosis"/>
</dbReference>
<dbReference type="InterPro" id="IPR016156">
    <property type="entry name" value="FAD/NAD-linked_Rdtase_dimer_sf"/>
</dbReference>
<proteinExistence type="predicted"/>
<feature type="domain" description="FAD/NAD(P)-binding" evidence="5">
    <location>
        <begin position="4"/>
        <end position="301"/>
    </location>
</feature>
<evidence type="ECO:0000313" key="8">
    <source>
        <dbReference type="Proteomes" id="UP001589692"/>
    </source>
</evidence>
<keyword evidence="8" id="KW-1185">Reference proteome</keyword>